<dbReference type="FunFam" id="3.40.50.800:FF:000001">
    <property type="entry name" value="Threonine--tRNA ligase"/>
    <property type="match status" value="1"/>
</dbReference>
<protein>
    <submittedName>
        <fullName evidence="4">Threonine--tRNA ligase, chloroplastic/mitochondrial 2-like</fullName>
    </submittedName>
</protein>
<keyword evidence="1" id="KW-0648">Protein biosynthesis</keyword>
<gene>
    <name evidence="4" type="primary">LOC115747584</name>
</gene>
<dbReference type="Gene3D" id="3.30.980.10">
    <property type="entry name" value="Threonyl-trna Synthetase, Chain A, domain 2"/>
    <property type="match status" value="1"/>
</dbReference>
<dbReference type="AlphaFoldDB" id="A0A8B8PXX1"/>
<name>A0A8B8PXX1_9MYRT</name>
<dbReference type="Proteomes" id="UP000827889">
    <property type="component" value="Chromosome 10"/>
</dbReference>
<keyword evidence="3" id="KW-1185">Reference proteome</keyword>
<dbReference type="OrthoDB" id="5423599at2759"/>
<proteinExistence type="predicted"/>
<dbReference type="InterPro" id="IPR004154">
    <property type="entry name" value="Anticodon-bd"/>
</dbReference>
<evidence type="ECO:0000259" key="2">
    <source>
        <dbReference type="Pfam" id="PF03129"/>
    </source>
</evidence>
<sequence>MEILASISEEPITIYHVGKHSYFFRETFIGKLPNWSLLLVLYWRGDENRPMLQRIYGTAWENEERLKAYVHFKEEATPGSQAQLPRSQSLFHTIDCNLSRRFYITYVDSNLEKKRPIMIHMAVLGLLMWFFVKGCSVRNKGSRSIRQLQYFGVLIEHSAGHFPLWLSPIRARILPVTNNQFEFCYEVMRKLKENGVRAEVCHGERLLKLIRNAEKQKILLMAVVGPKEVETGTVTVRSRFGGELGSITIGDFIDRITKARENIALF</sequence>
<accession>A0A8B8PXX1</accession>
<dbReference type="InterPro" id="IPR047246">
    <property type="entry name" value="ThrRS_anticodon"/>
</dbReference>
<dbReference type="SUPFAM" id="SSF55186">
    <property type="entry name" value="ThrRS/AlaRS common domain"/>
    <property type="match status" value="1"/>
</dbReference>
<organism evidence="3 4">
    <name type="scientific">Rhodamnia argentea</name>
    <dbReference type="NCBI Taxonomy" id="178133"/>
    <lineage>
        <taxon>Eukaryota</taxon>
        <taxon>Viridiplantae</taxon>
        <taxon>Streptophyta</taxon>
        <taxon>Embryophyta</taxon>
        <taxon>Tracheophyta</taxon>
        <taxon>Spermatophyta</taxon>
        <taxon>Magnoliopsida</taxon>
        <taxon>eudicotyledons</taxon>
        <taxon>Gunneridae</taxon>
        <taxon>Pentapetalae</taxon>
        <taxon>rosids</taxon>
        <taxon>malvids</taxon>
        <taxon>Myrtales</taxon>
        <taxon>Myrtaceae</taxon>
        <taxon>Myrtoideae</taxon>
        <taxon>Myrteae</taxon>
        <taxon>Australasian group</taxon>
        <taxon>Rhodamnia</taxon>
    </lineage>
</organism>
<dbReference type="GO" id="GO:0000166">
    <property type="term" value="F:nucleotide binding"/>
    <property type="evidence" value="ECO:0007669"/>
    <property type="project" value="InterPro"/>
</dbReference>
<dbReference type="GO" id="GO:0006435">
    <property type="term" value="P:threonyl-tRNA aminoacylation"/>
    <property type="evidence" value="ECO:0007669"/>
    <property type="project" value="TreeGrafter"/>
</dbReference>
<dbReference type="Gene3D" id="3.40.50.800">
    <property type="entry name" value="Anticodon-binding domain"/>
    <property type="match status" value="1"/>
</dbReference>
<evidence type="ECO:0000313" key="4">
    <source>
        <dbReference type="RefSeq" id="XP_030539651.1"/>
    </source>
</evidence>
<dbReference type="GO" id="GO:0009570">
    <property type="term" value="C:chloroplast stroma"/>
    <property type="evidence" value="ECO:0007669"/>
    <property type="project" value="TreeGrafter"/>
</dbReference>
<dbReference type="Pfam" id="PF03129">
    <property type="entry name" value="HGTP_anticodon"/>
    <property type="match status" value="1"/>
</dbReference>
<dbReference type="GO" id="GO:0004829">
    <property type="term" value="F:threonine-tRNA ligase activity"/>
    <property type="evidence" value="ECO:0007669"/>
    <property type="project" value="TreeGrafter"/>
</dbReference>
<dbReference type="GeneID" id="115747584"/>
<reference evidence="4" key="1">
    <citation type="submission" date="2025-08" db="UniProtKB">
        <authorList>
            <consortium name="RefSeq"/>
        </authorList>
    </citation>
    <scope>IDENTIFICATION</scope>
    <source>
        <tissue evidence="4">Leaf</tissue>
    </source>
</reference>
<dbReference type="SUPFAM" id="SSF52954">
    <property type="entry name" value="Class II aaRS ABD-related"/>
    <property type="match status" value="1"/>
</dbReference>
<dbReference type="InterPro" id="IPR018163">
    <property type="entry name" value="Thr/Ala-tRNA-synth_IIc_edit"/>
</dbReference>
<dbReference type="InterPro" id="IPR036621">
    <property type="entry name" value="Anticodon-bd_dom_sf"/>
</dbReference>
<dbReference type="CDD" id="cd00860">
    <property type="entry name" value="ThrRS_anticodon"/>
    <property type="match status" value="1"/>
</dbReference>
<dbReference type="PANTHER" id="PTHR11451">
    <property type="entry name" value="THREONINE-TRNA LIGASE"/>
    <property type="match status" value="1"/>
</dbReference>
<dbReference type="KEGG" id="rarg:115747584"/>
<evidence type="ECO:0000313" key="3">
    <source>
        <dbReference type="Proteomes" id="UP000827889"/>
    </source>
</evidence>
<dbReference type="PANTHER" id="PTHR11451:SF44">
    <property type="entry name" value="THREONINE--TRNA LIGASE, CHLOROPLASTIC_MITOCHONDRIAL 2"/>
    <property type="match status" value="1"/>
</dbReference>
<feature type="domain" description="Anticodon-binding" evidence="2">
    <location>
        <begin position="172"/>
        <end position="258"/>
    </location>
</feature>
<dbReference type="RefSeq" id="XP_030539651.1">
    <property type="nucleotide sequence ID" value="XM_030683791.1"/>
</dbReference>
<evidence type="ECO:0000256" key="1">
    <source>
        <dbReference type="ARBA" id="ARBA00022917"/>
    </source>
</evidence>